<name>A0A0F9R6Y3_9ZZZZ</name>
<dbReference type="AlphaFoldDB" id="A0A0F9R6Y3"/>
<comment type="caution">
    <text evidence="1">The sequence shown here is derived from an EMBL/GenBank/DDBJ whole genome shotgun (WGS) entry which is preliminary data.</text>
</comment>
<evidence type="ECO:0000313" key="1">
    <source>
        <dbReference type="EMBL" id="KKN52275.1"/>
    </source>
</evidence>
<reference evidence="1" key="1">
    <citation type="journal article" date="2015" name="Nature">
        <title>Complex archaea that bridge the gap between prokaryotes and eukaryotes.</title>
        <authorList>
            <person name="Spang A."/>
            <person name="Saw J.H."/>
            <person name="Jorgensen S.L."/>
            <person name="Zaremba-Niedzwiedzka K."/>
            <person name="Martijn J."/>
            <person name="Lind A.E."/>
            <person name="van Eijk R."/>
            <person name="Schleper C."/>
            <person name="Guy L."/>
            <person name="Ettema T.J."/>
        </authorList>
    </citation>
    <scope>NUCLEOTIDE SEQUENCE</scope>
</reference>
<gene>
    <name evidence="1" type="ORF">LCGC14_0614380</name>
</gene>
<sequence length="104" mass="12484">MLNSQIIERKIEVFLNTIFKSKKSTNRRIVQKQKFKVLSKLITDLFRRKNCRECFKNISSLIILILNIYNEKFPVDIYSFNTDDSLKISNSNYKDILREEFLID</sequence>
<dbReference type="EMBL" id="LAZR01001026">
    <property type="protein sequence ID" value="KKN52275.1"/>
    <property type="molecule type" value="Genomic_DNA"/>
</dbReference>
<proteinExistence type="predicted"/>
<organism evidence="1">
    <name type="scientific">marine sediment metagenome</name>
    <dbReference type="NCBI Taxonomy" id="412755"/>
    <lineage>
        <taxon>unclassified sequences</taxon>
        <taxon>metagenomes</taxon>
        <taxon>ecological metagenomes</taxon>
    </lineage>
</organism>
<protein>
    <submittedName>
        <fullName evidence="1">Uncharacterized protein</fullName>
    </submittedName>
</protein>
<accession>A0A0F9R6Y3</accession>